<sequence length="199" mass="22694">MIYGSSPSAASPFSPASTDSWYSKTSSGHVPGCKCQRTCTSVCDLPDSTICCTLLEPKLRFLRTFVFALRIALLVVFSKQHCFHCQMTHDHMLCQIITYQFLNISVSDLFAMCVFAKVYPLTDTGTHQKVRLQPLAQLVVVLFITSFEFTTIVFELGFTFGVVLFLCSGYNTQYQIITLNKRISFQMFQTNNYQRQYNF</sequence>
<name>A0ABP1GGX0_9EUKA</name>
<proteinExistence type="predicted"/>
<protein>
    <submittedName>
        <fullName evidence="2">Hypothetical_protein</fullName>
    </submittedName>
</protein>
<feature type="transmembrane region" description="Helical" evidence="1">
    <location>
        <begin position="99"/>
        <end position="119"/>
    </location>
</feature>
<accession>A0ABP1GGX0</accession>
<organism evidence="2 3">
    <name type="scientific">Hexamita inflata</name>
    <dbReference type="NCBI Taxonomy" id="28002"/>
    <lineage>
        <taxon>Eukaryota</taxon>
        <taxon>Metamonada</taxon>
        <taxon>Diplomonadida</taxon>
        <taxon>Hexamitidae</taxon>
        <taxon>Hexamitinae</taxon>
        <taxon>Hexamita</taxon>
    </lineage>
</organism>
<keyword evidence="1" id="KW-0812">Transmembrane</keyword>
<keyword evidence="1" id="KW-1133">Transmembrane helix</keyword>
<dbReference type="Proteomes" id="UP001642409">
    <property type="component" value="Unassembled WGS sequence"/>
</dbReference>
<keyword evidence="1" id="KW-0472">Membrane</keyword>
<reference evidence="2 3" key="1">
    <citation type="submission" date="2024-07" db="EMBL/GenBank/DDBJ databases">
        <authorList>
            <person name="Akdeniz Z."/>
        </authorList>
    </citation>
    <scope>NUCLEOTIDE SEQUENCE [LARGE SCALE GENOMIC DNA]</scope>
</reference>
<feature type="transmembrane region" description="Helical" evidence="1">
    <location>
        <begin position="139"/>
        <end position="167"/>
    </location>
</feature>
<dbReference type="EMBL" id="CAXDID020000001">
    <property type="protein sequence ID" value="CAL5970528.1"/>
    <property type="molecule type" value="Genomic_DNA"/>
</dbReference>
<evidence type="ECO:0000313" key="2">
    <source>
        <dbReference type="EMBL" id="CAL5970528.1"/>
    </source>
</evidence>
<feature type="transmembrane region" description="Helical" evidence="1">
    <location>
        <begin position="61"/>
        <end position="78"/>
    </location>
</feature>
<comment type="caution">
    <text evidence="2">The sequence shown here is derived from an EMBL/GenBank/DDBJ whole genome shotgun (WGS) entry which is preliminary data.</text>
</comment>
<evidence type="ECO:0000313" key="3">
    <source>
        <dbReference type="Proteomes" id="UP001642409"/>
    </source>
</evidence>
<evidence type="ECO:0000256" key="1">
    <source>
        <dbReference type="SAM" id="Phobius"/>
    </source>
</evidence>
<gene>
    <name evidence="2" type="ORF">HINF_LOCUS468</name>
</gene>
<keyword evidence="3" id="KW-1185">Reference proteome</keyword>